<keyword evidence="3" id="KW-1185">Reference proteome</keyword>
<comment type="caution">
    <text evidence="2">The sequence shown here is derived from an EMBL/GenBank/DDBJ whole genome shotgun (WGS) entry which is preliminary data.</text>
</comment>
<sequence>MTHREILSRARDSTETFPFLILPISSAIEMGGVVVRIPAAVHSLSDVGGKGARGVSLSLWPSLLALTARHLPEMKSHSRRSSVRPVGPIAILPRAGPLSMSSFPRGKDKSHRGEVAVLTKLLDPLPSPGEGRAGGELRTGRRPRSALRPFDSKQLVAELEAPPAYLQHTHCLLDLTTALLMH</sequence>
<feature type="region of interest" description="Disordered" evidence="1">
    <location>
        <begin position="124"/>
        <end position="149"/>
    </location>
</feature>
<gene>
    <name evidence="2" type="ORF">THAOC_01115</name>
</gene>
<accession>K0TJ14</accession>
<dbReference type="Proteomes" id="UP000266841">
    <property type="component" value="Unassembled WGS sequence"/>
</dbReference>
<evidence type="ECO:0000256" key="1">
    <source>
        <dbReference type="SAM" id="MobiDB-lite"/>
    </source>
</evidence>
<protein>
    <submittedName>
        <fullName evidence="2">Uncharacterized protein</fullName>
    </submittedName>
</protein>
<proteinExistence type="predicted"/>
<organism evidence="2 3">
    <name type="scientific">Thalassiosira oceanica</name>
    <name type="common">Marine diatom</name>
    <dbReference type="NCBI Taxonomy" id="159749"/>
    <lineage>
        <taxon>Eukaryota</taxon>
        <taxon>Sar</taxon>
        <taxon>Stramenopiles</taxon>
        <taxon>Ochrophyta</taxon>
        <taxon>Bacillariophyta</taxon>
        <taxon>Coscinodiscophyceae</taxon>
        <taxon>Thalassiosirophycidae</taxon>
        <taxon>Thalassiosirales</taxon>
        <taxon>Thalassiosiraceae</taxon>
        <taxon>Thalassiosira</taxon>
    </lineage>
</organism>
<dbReference type="EMBL" id="AGNL01001340">
    <property type="protein sequence ID" value="EJK77079.1"/>
    <property type="molecule type" value="Genomic_DNA"/>
</dbReference>
<reference evidence="2 3" key="1">
    <citation type="journal article" date="2012" name="Genome Biol.">
        <title>Genome and low-iron response of an oceanic diatom adapted to chronic iron limitation.</title>
        <authorList>
            <person name="Lommer M."/>
            <person name="Specht M."/>
            <person name="Roy A.S."/>
            <person name="Kraemer L."/>
            <person name="Andreson R."/>
            <person name="Gutowska M.A."/>
            <person name="Wolf J."/>
            <person name="Bergner S.V."/>
            <person name="Schilhabel M.B."/>
            <person name="Klostermeier U.C."/>
            <person name="Beiko R.G."/>
            <person name="Rosenstiel P."/>
            <person name="Hippler M."/>
            <person name="Laroche J."/>
        </authorList>
    </citation>
    <scope>NUCLEOTIDE SEQUENCE [LARGE SCALE GENOMIC DNA]</scope>
    <source>
        <strain evidence="2 3">CCMP1005</strain>
    </source>
</reference>
<evidence type="ECO:0000313" key="2">
    <source>
        <dbReference type="EMBL" id="EJK77079.1"/>
    </source>
</evidence>
<evidence type="ECO:0000313" key="3">
    <source>
        <dbReference type="Proteomes" id="UP000266841"/>
    </source>
</evidence>
<dbReference type="AlphaFoldDB" id="K0TJ14"/>
<name>K0TJ14_THAOC</name>